<organism evidence="1 2">
    <name type="scientific">Comamonas testosteroni TK102</name>
    <dbReference type="NCBI Taxonomy" id="1392005"/>
    <lineage>
        <taxon>Bacteria</taxon>
        <taxon>Pseudomonadati</taxon>
        <taxon>Pseudomonadota</taxon>
        <taxon>Betaproteobacteria</taxon>
        <taxon>Burkholderiales</taxon>
        <taxon>Comamonadaceae</taxon>
        <taxon>Comamonas</taxon>
    </lineage>
</organism>
<sequence>MRGSPAPDRLCLASTAPWRLARMPCPFRLTAPDPAQALAGTGIGPCTDLAAAILAGLPTIIRT</sequence>
<evidence type="ECO:0000313" key="2">
    <source>
        <dbReference type="Proteomes" id="UP000028782"/>
    </source>
</evidence>
<dbReference type="KEGG" id="ctes:O987_22807"/>
<dbReference type="Proteomes" id="UP000028782">
    <property type="component" value="Chromosome"/>
</dbReference>
<proteinExistence type="predicted"/>
<accession>A0A076PSF3</accession>
<protein>
    <submittedName>
        <fullName evidence="1">Nucleotide-binding protein implicated in inhibition of septum formation</fullName>
    </submittedName>
</protein>
<evidence type="ECO:0000313" key="1">
    <source>
        <dbReference type="EMBL" id="AIJ48648.1"/>
    </source>
</evidence>
<name>A0A076PSF3_COMTE</name>
<dbReference type="HOGENOM" id="CLU_2878140_0_0_4"/>
<dbReference type="EMBL" id="CP006704">
    <property type="protein sequence ID" value="AIJ48648.1"/>
    <property type="molecule type" value="Genomic_DNA"/>
</dbReference>
<gene>
    <name evidence="1" type="ORF">O987_22807</name>
</gene>
<reference evidence="1 2" key="1">
    <citation type="journal article" date="2014" name="Genome Announc.">
        <title>Complete Genome Sequence of Polychlorinated Biphenyl Degrader Comamonas testosteroni TK102 (NBRC 109938).</title>
        <authorList>
            <person name="Fukuda K."/>
            <person name="Hosoyama A."/>
            <person name="Tsuchikane K."/>
            <person name="Ohji S."/>
            <person name="Yamazoe A."/>
            <person name="Fujita N."/>
            <person name="Shintani M."/>
            <person name="Kimbara K."/>
        </authorList>
    </citation>
    <scope>NUCLEOTIDE SEQUENCE [LARGE SCALE GENOMIC DNA]</scope>
    <source>
        <strain evidence="1">TK102</strain>
    </source>
</reference>
<dbReference type="AlphaFoldDB" id="A0A076PSF3"/>